<accession>A0A1R2BCR5</accession>
<keyword evidence="3" id="KW-1185">Reference proteome</keyword>
<comment type="caution">
    <text evidence="2">The sequence shown here is derived from an EMBL/GenBank/DDBJ whole genome shotgun (WGS) entry which is preliminary data.</text>
</comment>
<protein>
    <submittedName>
        <fullName evidence="2">Uncharacterized protein</fullName>
    </submittedName>
</protein>
<reference evidence="2 3" key="1">
    <citation type="submission" date="2016-11" db="EMBL/GenBank/DDBJ databases">
        <title>The macronuclear genome of Stentor coeruleus: a giant cell with tiny introns.</title>
        <authorList>
            <person name="Slabodnick M."/>
            <person name="Ruby J.G."/>
            <person name="Reiff S.B."/>
            <person name="Swart E.C."/>
            <person name="Gosai S."/>
            <person name="Prabakaran S."/>
            <person name="Witkowska E."/>
            <person name="Larue G.E."/>
            <person name="Fisher S."/>
            <person name="Freeman R.M."/>
            <person name="Gunawardena J."/>
            <person name="Chu W."/>
            <person name="Stover N.A."/>
            <person name="Gregory B.D."/>
            <person name="Nowacki M."/>
            <person name="Derisi J."/>
            <person name="Roy S.W."/>
            <person name="Marshall W.F."/>
            <person name="Sood P."/>
        </authorList>
    </citation>
    <scope>NUCLEOTIDE SEQUENCE [LARGE SCALE GENOMIC DNA]</scope>
    <source>
        <strain evidence="2">WM001</strain>
    </source>
</reference>
<feature type="coiled-coil region" evidence="1">
    <location>
        <begin position="3"/>
        <end position="46"/>
    </location>
</feature>
<name>A0A1R2BCR5_9CILI</name>
<evidence type="ECO:0000313" key="2">
    <source>
        <dbReference type="EMBL" id="OMJ74571.1"/>
    </source>
</evidence>
<dbReference type="PANTHER" id="PTHR47026:SF2">
    <property type="entry name" value="FLAGELLAR ASSOCIATED PROTEIN"/>
    <property type="match status" value="1"/>
</dbReference>
<feature type="coiled-coil region" evidence="1">
    <location>
        <begin position="177"/>
        <end position="226"/>
    </location>
</feature>
<evidence type="ECO:0000313" key="3">
    <source>
        <dbReference type="Proteomes" id="UP000187209"/>
    </source>
</evidence>
<dbReference type="OrthoDB" id="8062037at2759"/>
<sequence>MEREDLQNSIEVLQEQCRAFEREGKFKKAQLIKKQIEEELLREEAKVYDEIQGKQENERIELEDSHLLEYQEFISNWDKRLTSHKKDADQQIFLMIEKHKREKIQLLEKLEKQIPLTPKPSAELLNMLKIQEGLIKIQDYGEAHKVQQRVNILTKGENQNWDKERMRKIMQQEAHLDKRQEIELNALKKRLNTIEDEMKTARIAELESLLQKYQNAKKELQNYQIQELNKFSSQRSVMLA</sequence>
<keyword evidence="1" id="KW-0175">Coiled coil</keyword>
<organism evidence="2 3">
    <name type="scientific">Stentor coeruleus</name>
    <dbReference type="NCBI Taxonomy" id="5963"/>
    <lineage>
        <taxon>Eukaryota</taxon>
        <taxon>Sar</taxon>
        <taxon>Alveolata</taxon>
        <taxon>Ciliophora</taxon>
        <taxon>Postciliodesmatophora</taxon>
        <taxon>Heterotrichea</taxon>
        <taxon>Heterotrichida</taxon>
        <taxon>Stentoridae</taxon>
        <taxon>Stentor</taxon>
    </lineage>
</organism>
<gene>
    <name evidence="2" type="ORF">SteCoe_26470</name>
</gene>
<dbReference type="AlphaFoldDB" id="A0A1R2BCR5"/>
<evidence type="ECO:0000256" key="1">
    <source>
        <dbReference type="SAM" id="Coils"/>
    </source>
</evidence>
<dbReference type="EMBL" id="MPUH01000742">
    <property type="protein sequence ID" value="OMJ74571.1"/>
    <property type="molecule type" value="Genomic_DNA"/>
</dbReference>
<proteinExistence type="predicted"/>
<dbReference type="PANTHER" id="PTHR47026">
    <property type="entry name" value="PIGMENTOSA GTPASE REGULATOR-LIKE PROTEIN, PUTATIVE-RELATED"/>
    <property type="match status" value="1"/>
</dbReference>
<dbReference type="Proteomes" id="UP000187209">
    <property type="component" value="Unassembled WGS sequence"/>
</dbReference>